<keyword evidence="1" id="KW-0812">Transmembrane</keyword>
<evidence type="ECO:0000313" key="3">
    <source>
        <dbReference type="Proteomes" id="UP000195696"/>
    </source>
</evidence>
<feature type="transmembrane region" description="Helical" evidence="1">
    <location>
        <begin position="6"/>
        <end position="26"/>
    </location>
</feature>
<protein>
    <submittedName>
        <fullName evidence="2">Uncharacterized protein</fullName>
    </submittedName>
</protein>
<sequence length="44" mass="5121">MEWFTFLVFPAFTLGGIALGLALHSIKKIKNMERRVEELENKNK</sequence>
<evidence type="ECO:0000256" key="1">
    <source>
        <dbReference type="SAM" id="Phobius"/>
    </source>
</evidence>
<accession>A0A1G4EUG4</accession>
<gene>
    <name evidence="2" type="ORF">BWGO95_05738</name>
</gene>
<reference evidence="2 3" key="1">
    <citation type="submission" date="2016-08" db="EMBL/GenBank/DDBJ databases">
        <authorList>
            <person name="Seilhamer J.J."/>
        </authorList>
    </citation>
    <scope>NUCLEOTIDE SEQUENCE [LARGE SCALE GENOMIC DNA]</scope>
    <source>
        <strain evidence="2 3">SDA_GO95</strain>
    </source>
</reference>
<dbReference type="RefSeq" id="WP_000454672.1">
    <property type="nucleotide sequence ID" value="NZ_FMAK01000068.1"/>
</dbReference>
<dbReference type="EMBL" id="FMAK01000068">
    <property type="protein sequence ID" value="SCB71498.1"/>
    <property type="molecule type" value="Genomic_DNA"/>
</dbReference>
<dbReference type="AlphaFoldDB" id="A0A1G4EUG4"/>
<organism evidence="2 3">
    <name type="scientific">Bacillus mycoides</name>
    <dbReference type="NCBI Taxonomy" id="1405"/>
    <lineage>
        <taxon>Bacteria</taxon>
        <taxon>Bacillati</taxon>
        <taxon>Bacillota</taxon>
        <taxon>Bacilli</taxon>
        <taxon>Bacillales</taxon>
        <taxon>Bacillaceae</taxon>
        <taxon>Bacillus</taxon>
        <taxon>Bacillus cereus group</taxon>
    </lineage>
</organism>
<proteinExistence type="predicted"/>
<keyword evidence="1" id="KW-0472">Membrane</keyword>
<name>A0A1G4EUG4_BACMY</name>
<evidence type="ECO:0000313" key="2">
    <source>
        <dbReference type="EMBL" id="SCB71498.1"/>
    </source>
</evidence>
<dbReference type="Proteomes" id="UP000195696">
    <property type="component" value="Unassembled WGS sequence"/>
</dbReference>
<keyword evidence="1" id="KW-1133">Transmembrane helix</keyword>